<organism evidence="6 7">
    <name type="scientific">Nyssa sinensis</name>
    <dbReference type="NCBI Taxonomy" id="561372"/>
    <lineage>
        <taxon>Eukaryota</taxon>
        <taxon>Viridiplantae</taxon>
        <taxon>Streptophyta</taxon>
        <taxon>Embryophyta</taxon>
        <taxon>Tracheophyta</taxon>
        <taxon>Spermatophyta</taxon>
        <taxon>Magnoliopsida</taxon>
        <taxon>eudicotyledons</taxon>
        <taxon>Gunneridae</taxon>
        <taxon>Pentapetalae</taxon>
        <taxon>asterids</taxon>
        <taxon>Cornales</taxon>
        <taxon>Nyssaceae</taxon>
        <taxon>Nyssa</taxon>
    </lineage>
</organism>
<dbReference type="OrthoDB" id="2130629at2759"/>
<dbReference type="FunFam" id="1.20.120.980:FF:000001">
    <property type="entry name" value="Dipeptidyl peptidase 7"/>
    <property type="match status" value="3"/>
</dbReference>
<evidence type="ECO:0000313" key="6">
    <source>
        <dbReference type="EMBL" id="KAA8516775.1"/>
    </source>
</evidence>
<proteinExistence type="inferred from homology"/>
<dbReference type="EMBL" id="CM018051">
    <property type="protein sequence ID" value="KAA8516775.1"/>
    <property type="molecule type" value="Genomic_DNA"/>
</dbReference>
<dbReference type="PANTHER" id="PTHR11010">
    <property type="entry name" value="PROTEASE S28 PRO-X CARBOXYPEPTIDASE-RELATED"/>
    <property type="match status" value="1"/>
</dbReference>
<dbReference type="Proteomes" id="UP000325577">
    <property type="component" value="Linkage Group LG8"/>
</dbReference>
<keyword evidence="2" id="KW-0645">Protease</keyword>
<evidence type="ECO:0000256" key="5">
    <source>
        <dbReference type="ARBA" id="ARBA00023180"/>
    </source>
</evidence>
<dbReference type="Gene3D" id="3.40.50.1820">
    <property type="entry name" value="alpha/beta hydrolase"/>
    <property type="match status" value="8"/>
</dbReference>
<evidence type="ECO:0000256" key="1">
    <source>
        <dbReference type="ARBA" id="ARBA00011079"/>
    </source>
</evidence>
<sequence>MTDYPTPSNFINPLPAYPVKQMCKAIDNPTVGNDTFAKLYGAANIYYNYSGNATCFDLADESDPHGLGGWTWQACTEMIMPTSGNNEDSIFPASEWSYNNRDIERVLKRFGSNIIFFNGLRDPWSGGGVLKNISNSIVAIVAKEGAHHVDLRFSTSEDPEWLRDVRRREIAPTFPSSIIRPEQLSLSTEKELYKTKYFTQILDHFNYHPQSYQTFQQKYLINDTYWGGAKKNAPIFVYMGGEADVEFITQNTGFLFDTAPIFKALVVFIEHRFYGKSIPFGGDKDVMNASTLGYLSSTQALADYATLIIDLKKNLSAIDSPVVVFGGSYGGMLSAWFRLKYPHVAIGALASSAPILYFENITSPYSFNNIITQDFRMCKAIDNPTVGNDTFAKLYGAANIYYNYSGNATCFDLADESDPHGLGGWTWQACTEMIMPTSGNNEDSIFPASEWSYNNRVRFCKQAFNIEPRPNWITTEFGGHDIERVLKQFGSNIIFFNGLRNPWSGGGITPRFPSGIIRPEQLSLSTQNKLYKTKYFTQILDHFNYHPNSYQTFQQRYLINDSYWGGAKKNAPIFVYMGNEGDIEWFTQNTGFMFETAPIFKALLVFIEHRFYGKSIPFGGDKDVAYKNASTRGYLSSTQALADYATLIIDLKENLSATDSPVVVFGGSYGGMLAAWFRLKYPHVAIGALASSAPILNFEDIISPYSFNSIITQDFRSESENCYKVIKGSWQQIEDTANQPKGLEILQKSFRICKNYINADSLESWLYTAYVYTAMTDYPTPSNFLNPLPAYPVKQMCKAIDNPTVGNDTFAKLYGAANIYYNYSGNATCFDLADESDPHGLGGWTWQACTEMIMPTSGNNEDSIFPASEWSYNNRVRFCKQAFNIEPRPNWITTEFGGHDIERVLKRFGSNIIFFNGLRDPWSGGGVLKNISNSIVAIVAKKGAHHVDLRFSTSEDPEWLRDVRRTEIAPTFPSSIIRPEQLSLSTENELYQTKYFTQILDHFNYHPQSYQTFRQKYLINDTYWGGAKKNAPMFVYMGGEADVEFITQNTGFLFDTAPIFKALVVFIEHRFYGKSIPFGGDKDVMNASTLGYLSSTQALADYATLIIDLKKNLSAIDSPVVEFGGSYGGSFMFETAPIFKALLVFIEHRFYGKSIPFGGDKDVAYKNVSTRGYLSSTQALADYATLIIDLKKNLSATDSPVVSESENCYKVIKGSWQQIEDTANQPKGLEILQKSFRICKNYISADSLESWLYTAYVYTAMTDYPTPSNFLNPLPAYPVKQMCKAIDNPTVGNDTFAKLYGAANIYYNYSGNATCFDLAYESDPHGLGGWTWQACTEMIMPTSGNNEDSIFPASEWSYNNRVRYCKQAFNIEPRPNWITTEFGGHDIDKVLKRFGSNIIFFNGLRDPWSGGGVLKNISNSIVAIVAKEGAHHVDLRFSTSEDPEWLRDVRRREIAPTFPSSIIRPEQLSLSTEKELYKTKYFTQILDHFNYHPQSYQTFQQKYLINDTYWGGAKKNAPIFVYMGGEADVEFITQNTGFLFDTAPIFKALVVFIEHRFYGKSIPFGGDKDVMNASTLGYLSSTQALADYATLIIDLKKNLSAIDSPVVVFGGSYGGMLSAWFRLKYPHVAIGALASSAPILYFENITSPYSFNNIITQDFRMCKAIDNPTVGNDTFAKLYGAANIYYNYSGNATCFDLADESDPHGLGGWTWQDIERVLKRFGSNIIFFNGLRDPWSGGGFPSGIIRPEQPSLSTQNKLYKTKYFTQILDHFNYHPNSYQTFQQRYLINDSYWGGAKKNAPIFVYMGNEGDIEWFTQNTGFMFETAPIFKALLVFIEHRFYGKSIPFGGDKDVAYKNASTRGYLSSTQALADYATLIIDLKKNLSATDSPVVVFGGSYGGMLAAWFRLKYPHVAIGALASSAPILNFENIISPYSFNSIITQDFWSESENCYKVIKGSWQQIGDTANQPKGLEILQKSFRICKNYISADSLESWLDTAYVYTAMTDYPTPSNFLSPLPAYPVKQMCKAIDNPTVGNDTFAKLYGAANIYYNYSGNATCFDLADESDPHGLGGWTWQGAKNISNSIVAIVAKEGAHHVDLRFSTVKIQNGLEM</sequence>
<dbReference type="InterPro" id="IPR042269">
    <property type="entry name" value="Ser_carbopepase_S28_SKS"/>
</dbReference>
<evidence type="ECO:0000256" key="4">
    <source>
        <dbReference type="ARBA" id="ARBA00022801"/>
    </source>
</evidence>
<dbReference type="Gene3D" id="1.20.120.980">
    <property type="entry name" value="Serine carboxypeptidase S28, SKS domain"/>
    <property type="match status" value="1"/>
</dbReference>
<dbReference type="SUPFAM" id="SSF53474">
    <property type="entry name" value="alpha/beta-Hydrolases"/>
    <property type="match status" value="5"/>
</dbReference>
<accession>A0A5J4ZDT6</accession>
<dbReference type="Pfam" id="PF05577">
    <property type="entry name" value="Peptidase_S28"/>
    <property type="match status" value="9"/>
</dbReference>
<evidence type="ECO:0000313" key="7">
    <source>
        <dbReference type="Proteomes" id="UP000325577"/>
    </source>
</evidence>
<dbReference type="GO" id="GO:0006508">
    <property type="term" value="P:proteolysis"/>
    <property type="evidence" value="ECO:0007669"/>
    <property type="project" value="UniProtKB-KW"/>
</dbReference>
<name>A0A5J4ZDT6_9ASTE</name>
<comment type="similarity">
    <text evidence="1">Belongs to the peptidase S28 family.</text>
</comment>
<dbReference type="InterPro" id="IPR029058">
    <property type="entry name" value="AB_hydrolase_fold"/>
</dbReference>
<keyword evidence="5" id="KW-0325">Glycoprotein</keyword>
<gene>
    <name evidence="6" type="ORF">F0562_017115</name>
</gene>
<keyword evidence="3" id="KW-0732">Signal</keyword>
<dbReference type="GO" id="GO:0008239">
    <property type="term" value="F:dipeptidyl-peptidase activity"/>
    <property type="evidence" value="ECO:0007669"/>
    <property type="project" value="TreeGrafter"/>
</dbReference>
<keyword evidence="7" id="KW-1185">Reference proteome</keyword>
<protein>
    <submittedName>
        <fullName evidence="6">Uncharacterized protein</fullName>
    </submittedName>
</protein>
<reference evidence="6 7" key="1">
    <citation type="submission" date="2019-09" db="EMBL/GenBank/DDBJ databases">
        <title>A chromosome-level genome assembly of the Chinese tupelo Nyssa sinensis.</title>
        <authorList>
            <person name="Yang X."/>
            <person name="Kang M."/>
            <person name="Yang Y."/>
            <person name="Xiong H."/>
            <person name="Wang M."/>
            <person name="Zhang Z."/>
            <person name="Wang Z."/>
            <person name="Wu H."/>
            <person name="Ma T."/>
            <person name="Liu J."/>
            <person name="Xi Z."/>
        </authorList>
    </citation>
    <scope>NUCLEOTIDE SEQUENCE [LARGE SCALE GENOMIC DNA]</scope>
    <source>
        <strain evidence="6">J267</strain>
        <tissue evidence="6">Leaf</tissue>
    </source>
</reference>
<evidence type="ECO:0000256" key="3">
    <source>
        <dbReference type="ARBA" id="ARBA00022729"/>
    </source>
</evidence>
<dbReference type="GO" id="GO:0070008">
    <property type="term" value="F:serine-type exopeptidase activity"/>
    <property type="evidence" value="ECO:0007669"/>
    <property type="project" value="InterPro"/>
</dbReference>
<dbReference type="InterPro" id="IPR008758">
    <property type="entry name" value="Peptidase_S28"/>
</dbReference>
<evidence type="ECO:0000256" key="2">
    <source>
        <dbReference type="ARBA" id="ARBA00022670"/>
    </source>
</evidence>
<dbReference type="PANTHER" id="PTHR11010:SF120">
    <property type="entry name" value="LYSOSOMAL PRO-X CARBOXYPEPTIDASE"/>
    <property type="match status" value="1"/>
</dbReference>
<keyword evidence="4" id="KW-0378">Hydrolase</keyword>